<dbReference type="AlphaFoldDB" id="A0A8J4CD83"/>
<evidence type="ECO:0000256" key="2">
    <source>
        <dbReference type="SAM" id="MobiDB-lite"/>
    </source>
</evidence>
<dbReference type="OrthoDB" id="546783at2759"/>
<accession>A0A8J4CD83</accession>
<gene>
    <name evidence="3" type="ORF">Vretifemale_8767</name>
</gene>
<keyword evidence="4" id="KW-1185">Reference proteome</keyword>
<organism evidence="3 4">
    <name type="scientific">Volvox reticuliferus</name>
    <dbReference type="NCBI Taxonomy" id="1737510"/>
    <lineage>
        <taxon>Eukaryota</taxon>
        <taxon>Viridiplantae</taxon>
        <taxon>Chlorophyta</taxon>
        <taxon>core chlorophytes</taxon>
        <taxon>Chlorophyceae</taxon>
        <taxon>CS clade</taxon>
        <taxon>Chlamydomonadales</taxon>
        <taxon>Volvocaceae</taxon>
        <taxon>Volvox</taxon>
    </lineage>
</organism>
<evidence type="ECO:0000313" key="3">
    <source>
        <dbReference type="EMBL" id="GIL79426.1"/>
    </source>
</evidence>
<name>A0A8J4CD83_9CHLO</name>
<dbReference type="EMBL" id="BNCP01000016">
    <property type="protein sequence ID" value="GIL79426.1"/>
    <property type="molecule type" value="Genomic_DNA"/>
</dbReference>
<reference evidence="3" key="1">
    <citation type="journal article" date="2021" name="Proc. Natl. Acad. Sci. U.S.A.">
        <title>Three genomes in the algal genus Volvox reveal the fate of a haploid sex-determining region after a transition to homothallism.</title>
        <authorList>
            <person name="Yamamoto K."/>
            <person name="Hamaji T."/>
            <person name="Kawai-Toyooka H."/>
            <person name="Matsuzaki R."/>
            <person name="Takahashi F."/>
            <person name="Nishimura Y."/>
            <person name="Kawachi M."/>
            <person name="Noguchi H."/>
            <person name="Minakuchi Y."/>
            <person name="Umen J.G."/>
            <person name="Toyoda A."/>
            <person name="Nozaki H."/>
        </authorList>
    </citation>
    <scope>NUCLEOTIDE SEQUENCE</scope>
    <source>
        <strain evidence="3">NIES-3786</strain>
    </source>
</reference>
<keyword evidence="1" id="KW-0175">Coiled coil</keyword>
<proteinExistence type="predicted"/>
<feature type="region of interest" description="Disordered" evidence="2">
    <location>
        <begin position="220"/>
        <end position="263"/>
    </location>
</feature>
<evidence type="ECO:0000313" key="4">
    <source>
        <dbReference type="Proteomes" id="UP000747110"/>
    </source>
</evidence>
<feature type="coiled-coil region" evidence="1">
    <location>
        <begin position="74"/>
        <end position="101"/>
    </location>
</feature>
<feature type="region of interest" description="Disordered" evidence="2">
    <location>
        <begin position="113"/>
        <end position="140"/>
    </location>
</feature>
<protein>
    <submittedName>
        <fullName evidence="3">Uncharacterized protein</fullName>
    </submittedName>
</protein>
<feature type="coiled-coil region" evidence="1">
    <location>
        <begin position="4"/>
        <end position="31"/>
    </location>
</feature>
<dbReference type="Proteomes" id="UP000747110">
    <property type="component" value="Unassembled WGS sequence"/>
</dbReference>
<comment type="caution">
    <text evidence="3">The sequence shown here is derived from an EMBL/GenBank/DDBJ whole genome shotgun (WGS) entry which is preliminary data.</text>
</comment>
<evidence type="ECO:0000256" key="1">
    <source>
        <dbReference type="SAM" id="Coils"/>
    </source>
</evidence>
<sequence length="313" mass="32390">MEEREKLEMIIRDLEAEIRVLSAKAESAEDTEDKKFYRALLLKKEDRLLKDKELLVKKEDRLLLLLEKDKELLVKDKELLLKEKEKEVLLLEKDKDLRKEKLMRLEMQGARGSAAGLGVESTTGSGAPAAPQNAATGGTSGGAAAGLGVGSAAGAGAMVGPASDSEAAGGTILASQVTVDQILSCLQQLHGLVLAGSSGAGGIANGSRAGIAGGAGHRVANDSGGAGPAAASGGKEGPDAGGRTDAAGSEASGSDDDDEGLREAACDNMYAQALWSVLQLPEVYESVGLEEPPAFLQPPTKEEYLASFRAYEG</sequence>